<comment type="cofactor">
    <cofactor evidence="11">
        <name>Mg(2+)</name>
        <dbReference type="ChEBI" id="CHEBI:18420"/>
    </cofactor>
    <text evidence="11">Binds 2 magnesium ions per tetramer.</text>
</comment>
<dbReference type="Gene3D" id="3.30.930.10">
    <property type="entry name" value="Bira Bifunctional Protein, Domain 2"/>
    <property type="match status" value="1"/>
</dbReference>
<dbReference type="Pfam" id="PF17759">
    <property type="entry name" value="tRNA_synthFbeta"/>
    <property type="match status" value="1"/>
</dbReference>
<dbReference type="InterPro" id="IPR041616">
    <property type="entry name" value="PheRS_beta_core"/>
</dbReference>
<evidence type="ECO:0000256" key="11">
    <source>
        <dbReference type="HAMAP-Rule" id="MF_00283"/>
    </source>
</evidence>
<dbReference type="SMART" id="SM00896">
    <property type="entry name" value="FDX-ACB"/>
    <property type="match status" value="1"/>
</dbReference>
<dbReference type="PANTHER" id="PTHR10947">
    <property type="entry name" value="PHENYLALANYL-TRNA SYNTHETASE BETA CHAIN AND LEUCINE-RICH REPEAT-CONTAINING PROTEIN 47"/>
    <property type="match status" value="1"/>
</dbReference>
<evidence type="ECO:0000256" key="5">
    <source>
        <dbReference type="ARBA" id="ARBA00022741"/>
    </source>
</evidence>
<evidence type="ECO:0000256" key="3">
    <source>
        <dbReference type="ARBA" id="ARBA00022598"/>
    </source>
</evidence>
<reference evidence="14" key="1">
    <citation type="submission" date="2017-02" db="EMBL/GenBank/DDBJ databases">
        <title>Delving into the versatile metabolic prowess of the omnipresent phylum Bacteroidetes.</title>
        <authorList>
            <person name="Nobu M.K."/>
            <person name="Mei R."/>
            <person name="Narihiro T."/>
            <person name="Kuroda K."/>
            <person name="Liu W.-T."/>
        </authorList>
    </citation>
    <scope>NUCLEOTIDE SEQUENCE</scope>
    <source>
        <strain evidence="14">ADurb.Bin276</strain>
    </source>
</reference>
<dbReference type="GO" id="GO:0000287">
    <property type="term" value="F:magnesium ion binding"/>
    <property type="evidence" value="ECO:0007669"/>
    <property type="project" value="UniProtKB-UniRule"/>
</dbReference>
<dbReference type="EC" id="6.1.1.20" evidence="11"/>
<accession>A0A1V5T3K4</accession>
<dbReference type="GO" id="GO:0004826">
    <property type="term" value="F:phenylalanine-tRNA ligase activity"/>
    <property type="evidence" value="ECO:0007669"/>
    <property type="project" value="UniProtKB-UniRule"/>
</dbReference>
<dbReference type="HAMAP" id="MF_00283">
    <property type="entry name" value="Phe_tRNA_synth_beta1"/>
    <property type="match status" value="1"/>
</dbReference>
<feature type="domain" description="FDX-ACB" evidence="12">
    <location>
        <begin position="692"/>
        <end position="788"/>
    </location>
</feature>
<dbReference type="InterPro" id="IPR009061">
    <property type="entry name" value="DNA-bd_dom_put_sf"/>
</dbReference>
<dbReference type="Pfam" id="PF03484">
    <property type="entry name" value="B5"/>
    <property type="match status" value="1"/>
</dbReference>
<dbReference type="Gene3D" id="3.50.40.10">
    <property type="entry name" value="Phenylalanyl-trna Synthetase, Chain B, domain 3"/>
    <property type="match status" value="1"/>
</dbReference>
<comment type="subcellular location">
    <subcellularLocation>
        <location evidence="11">Cytoplasm</location>
    </subcellularLocation>
</comment>
<keyword evidence="6 11" id="KW-0067">ATP-binding</keyword>
<dbReference type="GO" id="GO:0005524">
    <property type="term" value="F:ATP binding"/>
    <property type="evidence" value="ECO:0007669"/>
    <property type="project" value="UniProtKB-UniRule"/>
</dbReference>
<comment type="caution">
    <text evidence="14">The sequence shown here is derived from an EMBL/GenBank/DDBJ whole genome shotgun (WGS) entry which is preliminary data.</text>
</comment>
<keyword evidence="5 11" id="KW-0547">Nucleotide-binding</keyword>
<feature type="domain" description="B5" evidence="13">
    <location>
        <begin position="384"/>
        <end position="461"/>
    </location>
</feature>
<dbReference type="InterPro" id="IPR004532">
    <property type="entry name" value="Phe-tRNA-ligase_IIc_bsu_bact"/>
</dbReference>
<keyword evidence="4 11" id="KW-0479">Metal-binding</keyword>
<keyword evidence="8 11" id="KW-0648">Protein biosynthesis</keyword>
<dbReference type="InterPro" id="IPR005146">
    <property type="entry name" value="B3/B4_tRNA-bd"/>
</dbReference>
<evidence type="ECO:0000256" key="1">
    <source>
        <dbReference type="ARBA" id="ARBA00008653"/>
    </source>
</evidence>
<dbReference type="InterPro" id="IPR005121">
    <property type="entry name" value="Fdx_antiC-bd"/>
</dbReference>
<dbReference type="Gene3D" id="3.30.56.10">
    <property type="match status" value="2"/>
</dbReference>
<evidence type="ECO:0000256" key="6">
    <source>
        <dbReference type="ARBA" id="ARBA00022840"/>
    </source>
</evidence>
<dbReference type="SUPFAM" id="SSF54991">
    <property type="entry name" value="Anticodon-binding domain of PheRS"/>
    <property type="match status" value="1"/>
</dbReference>
<dbReference type="InterPro" id="IPR045864">
    <property type="entry name" value="aa-tRNA-synth_II/BPL/LPL"/>
</dbReference>
<dbReference type="Pfam" id="PF03483">
    <property type="entry name" value="B3_4"/>
    <property type="match status" value="1"/>
</dbReference>
<dbReference type="GO" id="GO:0003723">
    <property type="term" value="F:RNA binding"/>
    <property type="evidence" value="ECO:0007669"/>
    <property type="project" value="InterPro"/>
</dbReference>
<dbReference type="NCBIfam" id="TIGR00472">
    <property type="entry name" value="pheT_bact"/>
    <property type="match status" value="1"/>
</dbReference>
<comment type="catalytic activity">
    <reaction evidence="10 11">
        <text>tRNA(Phe) + L-phenylalanine + ATP = L-phenylalanyl-tRNA(Phe) + AMP + diphosphate + H(+)</text>
        <dbReference type="Rhea" id="RHEA:19413"/>
        <dbReference type="Rhea" id="RHEA-COMP:9668"/>
        <dbReference type="Rhea" id="RHEA-COMP:9699"/>
        <dbReference type="ChEBI" id="CHEBI:15378"/>
        <dbReference type="ChEBI" id="CHEBI:30616"/>
        <dbReference type="ChEBI" id="CHEBI:33019"/>
        <dbReference type="ChEBI" id="CHEBI:58095"/>
        <dbReference type="ChEBI" id="CHEBI:78442"/>
        <dbReference type="ChEBI" id="CHEBI:78531"/>
        <dbReference type="ChEBI" id="CHEBI:456215"/>
        <dbReference type="EC" id="6.1.1.20"/>
    </reaction>
</comment>
<feature type="binding site" evidence="11">
    <location>
        <position position="445"/>
    </location>
    <ligand>
        <name>Mg(2+)</name>
        <dbReference type="ChEBI" id="CHEBI:18420"/>
        <note>shared with alpha subunit</note>
    </ligand>
</feature>
<evidence type="ECO:0000256" key="2">
    <source>
        <dbReference type="ARBA" id="ARBA00011209"/>
    </source>
</evidence>
<dbReference type="GO" id="GO:0006432">
    <property type="term" value="P:phenylalanyl-tRNA aminoacylation"/>
    <property type="evidence" value="ECO:0007669"/>
    <property type="project" value="UniProtKB-UniRule"/>
</dbReference>
<comment type="similarity">
    <text evidence="1 11">Belongs to the phenylalanyl-tRNA synthetase beta subunit family. Type 1 subfamily.</text>
</comment>
<evidence type="ECO:0000256" key="9">
    <source>
        <dbReference type="ARBA" id="ARBA00023146"/>
    </source>
</evidence>
<dbReference type="SMART" id="SM00873">
    <property type="entry name" value="B3_4"/>
    <property type="match status" value="1"/>
</dbReference>
<evidence type="ECO:0000313" key="14">
    <source>
        <dbReference type="EMBL" id="OQA61298.1"/>
    </source>
</evidence>
<dbReference type="InterPro" id="IPR045060">
    <property type="entry name" value="Phe-tRNA-ligase_IIc_bsu"/>
</dbReference>
<dbReference type="InterPro" id="IPR036690">
    <property type="entry name" value="Fdx_antiC-bd_sf"/>
</dbReference>
<dbReference type="SUPFAM" id="SSF46955">
    <property type="entry name" value="Putative DNA-binding domain"/>
    <property type="match status" value="2"/>
</dbReference>
<evidence type="ECO:0000256" key="7">
    <source>
        <dbReference type="ARBA" id="ARBA00022842"/>
    </source>
</evidence>
<dbReference type="SMART" id="SM00874">
    <property type="entry name" value="B5"/>
    <property type="match status" value="1"/>
</dbReference>
<feature type="binding site" evidence="11">
    <location>
        <position position="439"/>
    </location>
    <ligand>
        <name>Mg(2+)</name>
        <dbReference type="ChEBI" id="CHEBI:18420"/>
        <note>shared with alpha subunit</note>
    </ligand>
</feature>
<dbReference type="Gene3D" id="3.30.70.380">
    <property type="entry name" value="Ferrodoxin-fold anticodon-binding domain"/>
    <property type="match status" value="1"/>
</dbReference>
<evidence type="ECO:0000259" key="13">
    <source>
        <dbReference type="PROSITE" id="PS51483"/>
    </source>
</evidence>
<dbReference type="Proteomes" id="UP000485569">
    <property type="component" value="Unassembled WGS sequence"/>
</dbReference>
<dbReference type="SUPFAM" id="SSF55681">
    <property type="entry name" value="Class II aaRS and biotin synthetases"/>
    <property type="match status" value="1"/>
</dbReference>
<evidence type="ECO:0000256" key="4">
    <source>
        <dbReference type="ARBA" id="ARBA00022723"/>
    </source>
</evidence>
<feature type="binding site" evidence="11">
    <location>
        <position position="449"/>
    </location>
    <ligand>
        <name>Mg(2+)</name>
        <dbReference type="ChEBI" id="CHEBI:18420"/>
        <note>shared with alpha subunit</note>
    </ligand>
</feature>
<dbReference type="InterPro" id="IPR005147">
    <property type="entry name" value="tRNA_synthase_B5-dom"/>
</dbReference>
<evidence type="ECO:0000259" key="12">
    <source>
        <dbReference type="PROSITE" id="PS51447"/>
    </source>
</evidence>
<sequence>MKVAYSILKRFVPNLDCPAEKIAEILTSQGFVIESITSATDTFSPNLTAATIVKRKSGILYDVCTVQIKDRQYDVKCEKWGIPDIGKKVIVNPIGDLISTQPLRNQRIPEKEEFFIEIPATIEAEEGELISPQIIGEDWVFDVEITANRGDCMSIIGLAREIAAGLDLECQIPSQHLDVDDSISNFQVNIDDQDLCPFYSGRLAKNFKIQPSPWWIVSELYLLGQRPINQVVDVTNLVMMETGQPLHAFNASGIFDQKIVVRRAKNNESLITLDGIERKLTNNMLVIADANRPVAIAGIMGGYESEVSPDTQEVFLEAAIFNGSQIRKTARELGLRTEASARFERGVDPGSVFYASERALYLLKEIDPSIKILKDWVVSGEVVSSEPEIEFSSSWVEEIMNCKIPLEKMQTVLTKLGFVLLSQPNNSIIKVKVPSWRPDVQQPIDCAEEVGRIFGYDHIRSQIPSFPFDPGNPRRELLWEGVLRNHLRSIGLKECVSLSLTSQANCDLLGIPEADVIRVLNPLSQDHVILRPDLIISALDIIKTNIARGRENFGFFEYGEVFSRTNDLDNPYCEEWRLVVVLSGHSYPAYWQQFSQIDIFSLKGFAESLIELIGYPLQMVNWQPLDENPYFDSSLSFRGILKNGIEIFRGGLICKTISDAFGFWGEHYCLEVAWQKLFDGIKLNDFQLQEINRYPSIRRDISIVVNQDQTWKNIESLVLKVASSHDLPMERVELFDSYQGKHLPPGKKTFSYSIVFRSTHKTLTDNEVDEWVNIIKAAIKKEPELFLREELAGGF</sequence>
<gene>
    <name evidence="11 14" type="primary">pheT</name>
    <name evidence="14" type="ORF">BWY41_00249</name>
</gene>
<dbReference type="InterPro" id="IPR020825">
    <property type="entry name" value="Phe-tRNA_synthase-like_B3/B4"/>
</dbReference>
<evidence type="ECO:0000256" key="10">
    <source>
        <dbReference type="ARBA" id="ARBA00049255"/>
    </source>
</evidence>
<evidence type="ECO:0000256" key="8">
    <source>
        <dbReference type="ARBA" id="ARBA00022917"/>
    </source>
</evidence>
<dbReference type="Pfam" id="PF03147">
    <property type="entry name" value="FDX-ACB"/>
    <property type="match status" value="1"/>
</dbReference>
<dbReference type="PROSITE" id="PS51447">
    <property type="entry name" value="FDX_ACB"/>
    <property type="match status" value="1"/>
</dbReference>
<dbReference type="SUPFAM" id="SSF56037">
    <property type="entry name" value="PheT/TilS domain"/>
    <property type="match status" value="1"/>
</dbReference>
<keyword evidence="9 11" id="KW-0030">Aminoacyl-tRNA synthetase</keyword>
<dbReference type="PROSITE" id="PS51483">
    <property type="entry name" value="B5"/>
    <property type="match status" value="1"/>
</dbReference>
<protein>
    <recommendedName>
        <fullName evidence="11">Phenylalanine--tRNA ligase beta subunit</fullName>
        <ecNumber evidence="11">6.1.1.20</ecNumber>
    </recommendedName>
    <alternativeName>
        <fullName evidence="11">Phenylalanyl-tRNA synthetase beta subunit</fullName>
        <shortName evidence="11">PheRS</shortName>
    </alternativeName>
</protein>
<keyword evidence="7 11" id="KW-0460">Magnesium</keyword>
<dbReference type="AlphaFoldDB" id="A0A1V5T3K4"/>
<keyword evidence="11" id="KW-0963">Cytoplasm</keyword>
<keyword evidence="3 11" id="KW-0436">Ligase</keyword>
<dbReference type="PANTHER" id="PTHR10947:SF0">
    <property type="entry name" value="PHENYLALANINE--TRNA LIGASE BETA SUBUNIT"/>
    <property type="match status" value="1"/>
</dbReference>
<dbReference type="GO" id="GO:0009328">
    <property type="term" value="C:phenylalanine-tRNA ligase complex"/>
    <property type="evidence" value="ECO:0007669"/>
    <property type="project" value="TreeGrafter"/>
</dbReference>
<feature type="binding site" evidence="11">
    <location>
        <position position="448"/>
    </location>
    <ligand>
        <name>Mg(2+)</name>
        <dbReference type="ChEBI" id="CHEBI:18420"/>
        <note>shared with alpha subunit</note>
    </ligand>
</feature>
<organism evidence="14">
    <name type="scientific">Candidatus Atribacter allofermentans</name>
    <dbReference type="NCBI Taxonomy" id="1852833"/>
    <lineage>
        <taxon>Bacteria</taxon>
        <taxon>Pseudomonadati</taxon>
        <taxon>Atribacterota</taxon>
        <taxon>Atribacteria</taxon>
        <taxon>Atribacterales</taxon>
        <taxon>Atribacteraceae</taxon>
        <taxon>Atribacter</taxon>
    </lineage>
</organism>
<name>A0A1V5T3K4_9BACT</name>
<proteinExistence type="inferred from homology"/>
<comment type="subunit">
    <text evidence="2 11">Tetramer of two alpha and two beta subunits.</text>
</comment>
<dbReference type="EMBL" id="MWBQ01000021">
    <property type="protein sequence ID" value="OQA61298.1"/>
    <property type="molecule type" value="Genomic_DNA"/>
</dbReference>